<dbReference type="STRING" id="1073090.A0A1L9STQ8"/>
<evidence type="ECO:0000313" key="5">
    <source>
        <dbReference type="Proteomes" id="UP000184188"/>
    </source>
</evidence>
<organism evidence="4 5">
    <name type="scientific">Penicilliopsis zonata CBS 506.65</name>
    <dbReference type="NCBI Taxonomy" id="1073090"/>
    <lineage>
        <taxon>Eukaryota</taxon>
        <taxon>Fungi</taxon>
        <taxon>Dikarya</taxon>
        <taxon>Ascomycota</taxon>
        <taxon>Pezizomycotina</taxon>
        <taxon>Eurotiomycetes</taxon>
        <taxon>Eurotiomycetidae</taxon>
        <taxon>Eurotiales</taxon>
        <taxon>Aspergillaceae</taxon>
        <taxon>Penicilliopsis</taxon>
    </lineage>
</organism>
<evidence type="ECO:0000313" key="4">
    <source>
        <dbReference type="EMBL" id="OJJ50504.1"/>
    </source>
</evidence>
<evidence type="ECO:0000256" key="1">
    <source>
        <dbReference type="SAM" id="Coils"/>
    </source>
</evidence>
<dbReference type="VEuPathDB" id="FungiDB:ASPZODRAFT_126388"/>
<evidence type="ECO:0000256" key="2">
    <source>
        <dbReference type="SAM" id="MobiDB-lite"/>
    </source>
</evidence>
<dbReference type="GeneID" id="34607949"/>
<dbReference type="EMBL" id="KV878336">
    <property type="protein sequence ID" value="OJJ50504.1"/>
    <property type="molecule type" value="Genomic_DNA"/>
</dbReference>
<proteinExistence type="predicted"/>
<feature type="coiled-coil region" evidence="1">
    <location>
        <begin position="105"/>
        <end position="137"/>
    </location>
</feature>
<dbReference type="Gene3D" id="3.40.50.10190">
    <property type="entry name" value="BRCT domain"/>
    <property type="match status" value="1"/>
</dbReference>
<keyword evidence="1" id="KW-0175">Coiled coil</keyword>
<dbReference type="OrthoDB" id="427711at2759"/>
<dbReference type="PROSITE" id="PS50172">
    <property type="entry name" value="BRCT"/>
    <property type="match status" value="1"/>
</dbReference>
<evidence type="ECO:0000259" key="3">
    <source>
        <dbReference type="PROSITE" id="PS50172"/>
    </source>
</evidence>
<keyword evidence="5" id="KW-1185">Reference proteome</keyword>
<dbReference type="InterPro" id="IPR036420">
    <property type="entry name" value="BRCT_dom_sf"/>
</dbReference>
<sequence length="248" mass="27608">MPEPNTTKPTAPPPKCIPSNHEVFDPWNSASTGHQRAENPYSHTTAWRDTRLQKLSAQFASDASRKRAGDWRWISGEEAQRRSLGCQDIRSFMGVTKRRVEAKENLKVKKDLEKGDLEKKDLEKEDLEKERKILSGTTIYINGSTMPTISDHRLKHLLAEHGASIAIGLARRSVTHVIVAKPNTRCGHGVGGGLAAGKLQREIDGRTIRMVGVEWALESIKAGKRLPESRFAVVHAASRGQRSVKAYF</sequence>
<reference evidence="5" key="1">
    <citation type="journal article" date="2017" name="Genome Biol.">
        <title>Comparative genomics reveals high biological diversity and specific adaptations in the industrially and medically important fungal genus Aspergillus.</title>
        <authorList>
            <person name="de Vries R.P."/>
            <person name="Riley R."/>
            <person name="Wiebenga A."/>
            <person name="Aguilar-Osorio G."/>
            <person name="Amillis S."/>
            <person name="Uchima C.A."/>
            <person name="Anderluh G."/>
            <person name="Asadollahi M."/>
            <person name="Askin M."/>
            <person name="Barry K."/>
            <person name="Battaglia E."/>
            <person name="Bayram O."/>
            <person name="Benocci T."/>
            <person name="Braus-Stromeyer S.A."/>
            <person name="Caldana C."/>
            <person name="Canovas D."/>
            <person name="Cerqueira G.C."/>
            <person name="Chen F."/>
            <person name="Chen W."/>
            <person name="Choi C."/>
            <person name="Clum A."/>
            <person name="Dos Santos R.A."/>
            <person name="Damasio A.R."/>
            <person name="Diallinas G."/>
            <person name="Emri T."/>
            <person name="Fekete E."/>
            <person name="Flipphi M."/>
            <person name="Freyberg S."/>
            <person name="Gallo A."/>
            <person name="Gournas C."/>
            <person name="Habgood R."/>
            <person name="Hainaut M."/>
            <person name="Harispe M.L."/>
            <person name="Henrissat B."/>
            <person name="Hilden K.S."/>
            <person name="Hope R."/>
            <person name="Hossain A."/>
            <person name="Karabika E."/>
            <person name="Karaffa L."/>
            <person name="Karanyi Z."/>
            <person name="Krasevec N."/>
            <person name="Kuo A."/>
            <person name="Kusch H."/>
            <person name="LaButti K."/>
            <person name="Lagendijk E.L."/>
            <person name="Lapidus A."/>
            <person name="Levasseur A."/>
            <person name="Lindquist E."/>
            <person name="Lipzen A."/>
            <person name="Logrieco A.F."/>
            <person name="MacCabe A."/>
            <person name="Maekelae M.R."/>
            <person name="Malavazi I."/>
            <person name="Melin P."/>
            <person name="Meyer V."/>
            <person name="Mielnichuk N."/>
            <person name="Miskei M."/>
            <person name="Molnar A.P."/>
            <person name="Mule G."/>
            <person name="Ngan C.Y."/>
            <person name="Orejas M."/>
            <person name="Orosz E."/>
            <person name="Ouedraogo J.P."/>
            <person name="Overkamp K.M."/>
            <person name="Park H.-S."/>
            <person name="Perrone G."/>
            <person name="Piumi F."/>
            <person name="Punt P.J."/>
            <person name="Ram A.F."/>
            <person name="Ramon A."/>
            <person name="Rauscher S."/>
            <person name="Record E."/>
            <person name="Riano-Pachon D.M."/>
            <person name="Robert V."/>
            <person name="Roehrig J."/>
            <person name="Ruller R."/>
            <person name="Salamov A."/>
            <person name="Salih N.S."/>
            <person name="Samson R.A."/>
            <person name="Sandor E."/>
            <person name="Sanguinetti M."/>
            <person name="Schuetze T."/>
            <person name="Sepcic K."/>
            <person name="Shelest E."/>
            <person name="Sherlock G."/>
            <person name="Sophianopoulou V."/>
            <person name="Squina F.M."/>
            <person name="Sun H."/>
            <person name="Susca A."/>
            <person name="Todd R.B."/>
            <person name="Tsang A."/>
            <person name="Unkles S.E."/>
            <person name="van de Wiele N."/>
            <person name="van Rossen-Uffink D."/>
            <person name="Oliveira J.V."/>
            <person name="Vesth T.C."/>
            <person name="Visser J."/>
            <person name="Yu J.-H."/>
            <person name="Zhou M."/>
            <person name="Andersen M.R."/>
            <person name="Archer D.B."/>
            <person name="Baker S.E."/>
            <person name="Benoit I."/>
            <person name="Brakhage A.A."/>
            <person name="Braus G.H."/>
            <person name="Fischer R."/>
            <person name="Frisvad J.C."/>
            <person name="Goldman G.H."/>
            <person name="Houbraken J."/>
            <person name="Oakley B."/>
            <person name="Pocsi I."/>
            <person name="Scazzocchio C."/>
            <person name="Seiboth B."/>
            <person name="vanKuyk P.A."/>
            <person name="Wortman J."/>
            <person name="Dyer P.S."/>
            <person name="Grigoriev I.V."/>
        </authorList>
    </citation>
    <scope>NUCLEOTIDE SEQUENCE [LARGE SCALE GENOMIC DNA]</scope>
    <source>
        <strain evidence="5">CBS 506.65</strain>
    </source>
</reference>
<dbReference type="AlphaFoldDB" id="A0A1L9STQ8"/>
<gene>
    <name evidence="4" type="ORF">ASPZODRAFT_126388</name>
</gene>
<accession>A0A1L9STQ8</accession>
<feature type="domain" description="BRCT" evidence="3">
    <location>
        <begin position="129"/>
        <end position="233"/>
    </location>
</feature>
<dbReference type="Pfam" id="PF00533">
    <property type="entry name" value="BRCT"/>
    <property type="match status" value="1"/>
</dbReference>
<dbReference type="Proteomes" id="UP000184188">
    <property type="component" value="Unassembled WGS sequence"/>
</dbReference>
<feature type="region of interest" description="Disordered" evidence="2">
    <location>
        <begin position="1"/>
        <end position="43"/>
    </location>
</feature>
<name>A0A1L9STQ8_9EURO</name>
<dbReference type="RefSeq" id="XP_022585014.1">
    <property type="nucleotide sequence ID" value="XM_022721484.1"/>
</dbReference>
<protein>
    <recommendedName>
        <fullName evidence="3">BRCT domain-containing protein</fullName>
    </recommendedName>
</protein>
<dbReference type="SUPFAM" id="SSF52113">
    <property type="entry name" value="BRCT domain"/>
    <property type="match status" value="1"/>
</dbReference>
<dbReference type="InterPro" id="IPR001357">
    <property type="entry name" value="BRCT_dom"/>
</dbReference>